<proteinExistence type="predicted"/>
<sequence>MTRYEGGGATVSEIYRYYLGDDRQTLKQLNESEPFLVSDNGAATVSAYGNTVNITLTGRIYSFTNSTLFYSQGVAVMPVINLNANGVR</sequence>
<dbReference type="Proteomes" id="UP000198515">
    <property type="component" value="Unassembled WGS sequence"/>
</dbReference>
<gene>
    <name evidence="1" type="ORF">GA0061070_100133</name>
</gene>
<dbReference type="EMBL" id="FMBC01000001">
    <property type="protein sequence ID" value="SCB73724.1"/>
    <property type="molecule type" value="Genomic_DNA"/>
</dbReference>
<accession>A0A1C3YUE3</accession>
<keyword evidence="2" id="KW-1185">Reference proteome</keyword>
<protein>
    <submittedName>
        <fullName evidence="1">Uncharacterized protein</fullName>
    </submittedName>
</protein>
<dbReference type="RefSeq" id="WP_244153017.1">
    <property type="nucleotide sequence ID" value="NZ_FMBC01000001.1"/>
</dbReference>
<dbReference type="AlphaFoldDB" id="A0A1C3YUE3"/>
<evidence type="ECO:0000313" key="1">
    <source>
        <dbReference type="EMBL" id="SCB73724.1"/>
    </source>
</evidence>
<evidence type="ECO:0000313" key="2">
    <source>
        <dbReference type="Proteomes" id="UP000198515"/>
    </source>
</evidence>
<reference evidence="2" key="1">
    <citation type="submission" date="2016-08" db="EMBL/GenBank/DDBJ databases">
        <authorList>
            <person name="Varghese N."/>
            <person name="Submissions Spin"/>
        </authorList>
    </citation>
    <scope>NUCLEOTIDE SEQUENCE [LARGE SCALE GENOMIC DNA]</scope>
    <source>
        <strain evidence="2">REICA_142</strain>
    </source>
</reference>
<name>A0A1C3YUE3_9ENTR</name>
<organism evidence="1 2">
    <name type="scientific">Kosakonia oryziphila</name>
    <dbReference type="NCBI Taxonomy" id="1005667"/>
    <lineage>
        <taxon>Bacteria</taxon>
        <taxon>Pseudomonadati</taxon>
        <taxon>Pseudomonadota</taxon>
        <taxon>Gammaproteobacteria</taxon>
        <taxon>Enterobacterales</taxon>
        <taxon>Enterobacteriaceae</taxon>
        <taxon>Kosakonia</taxon>
    </lineage>
</organism>